<feature type="chain" id="PRO_5042888575" description="Isopenicillin N synthase-like Fe(2+) 2OG dioxygenase domain-containing protein" evidence="2">
    <location>
        <begin position="22"/>
        <end position="494"/>
    </location>
</feature>
<keyword evidence="5" id="KW-1185">Reference proteome</keyword>
<evidence type="ECO:0000313" key="4">
    <source>
        <dbReference type="EMBL" id="WVZ91184.1"/>
    </source>
</evidence>
<dbReference type="Proteomes" id="UP001341281">
    <property type="component" value="Chromosome 08"/>
</dbReference>
<dbReference type="PANTHER" id="PTHR48253:SF2">
    <property type="entry name" value="ISOPENICILLIN N SYNTHASE-LIKE FE(2+) 2OG DIOXYGENASE DOMAIN-CONTAINING PROTEIN"/>
    <property type="match status" value="1"/>
</dbReference>
<dbReference type="InterPro" id="IPR044861">
    <property type="entry name" value="IPNS-like_FE2OG_OXY"/>
</dbReference>
<name>A0AAQ3UEW4_PASNO</name>
<keyword evidence="2" id="KW-0732">Signal</keyword>
<reference evidence="4 5" key="1">
    <citation type="submission" date="2024-02" db="EMBL/GenBank/DDBJ databases">
        <title>High-quality chromosome-scale genome assembly of Pensacola bahiagrass (Paspalum notatum Flugge var. saurae).</title>
        <authorList>
            <person name="Vega J.M."/>
            <person name="Podio M."/>
            <person name="Orjuela J."/>
            <person name="Siena L.A."/>
            <person name="Pessino S.C."/>
            <person name="Combes M.C."/>
            <person name="Mariac C."/>
            <person name="Albertini E."/>
            <person name="Pupilli F."/>
            <person name="Ortiz J.P.A."/>
            <person name="Leblanc O."/>
        </authorList>
    </citation>
    <scope>NUCLEOTIDE SEQUENCE [LARGE SCALE GENOMIC DNA]</scope>
    <source>
        <strain evidence="4">R1</strain>
        <tissue evidence="4">Leaf</tissue>
    </source>
</reference>
<dbReference type="SUPFAM" id="SSF51197">
    <property type="entry name" value="Clavaminate synthase-like"/>
    <property type="match status" value="1"/>
</dbReference>
<organism evidence="4 5">
    <name type="scientific">Paspalum notatum var. saurae</name>
    <dbReference type="NCBI Taxonomy" id="547442"/>
    <lineage>
        <taxon>Eukaryota</taxon>
        <taxon>Viridiplantae</taxon>
        <taxon>Streptophyta</taxon>
        <taxon>Embryophyta</taxon>
        <taxon>Tracheophyta</taxon>
        <taxon>Spermatophyta</taxon>
        <taxon>Magnoliopsida</taxon>
        <taxon>Liliopsida</taxon>
        <taxon>Poales</taxon>
        <taxon>Poaceae</taxon>
        <taxon>PACMAD clade</taxon>
        <taxon>Panicoideae</taxon>
        <taxon>Andropogonodae</taxon>
        <taxon>Paspaleae</taxon>
        <taxon>Paspalinae</taxon>
        <taxon>Paspalum</taxon>
    </lineage>
</organism>
<evidence type="ECO:0000313" key="5">
    <source>
        <dbReference type="Proteomes" id="UP001341281"/>
    </source>
</evidence>
<feature type="signal peptide" evidence="2">
    <location>
        <begin position="1"/>
        <end position="21"/>
    </location>
</feature>
<feature type="domain" description="Isopenicillin N synthase-like Fe(2+) 2OG dioxygenase" evidence="3">
    <location>
        <begin position="323"/>
        <end position="369"/>
    </location>
</feature>
<dbReference type="InterPro" id="IPR027443">
    <property type="entry name" value="IPNS-like_sf"/>
</dbReference>
<dbReference type="Gene3D" id="2.60.120.330">
    <property type="entry name" value="B-lactam Antibiotic, Isopenicillin N Synthase, Chain"/>
    <property type="match status" value="1"/>
</dbReference>
<dbReference type="AlphaFoldDB" id="A0AAQ3UEW4"/>
<proteinExistence type="predicted"/>
<dbReference type="EMBL" id="CP144752">
    <property type="protein sequence ID" value="WVZ91184.1"/>
    <property type="molecule type" value="Genomic_DNA"/>
</dbReference>
<sequence>MAKMAAAAALDVAVLPFSDLALLLSPKTPADDSRRTRVLDTVAAELGRGGSGLLAVAGVPRAGALRRRLLPLARRLALMDHPARSQLLKDHGLGSDVPLKKLGRSVSSFAQLLRRSGRLALLESVSNAEKSINNGLEKVQEADGCEEADGDDDMVNLGELVKELGLYMMELGILMARACDIIIGGGQLEQSITEFGTAKARLIHYHSELDNSLIRENSTKGKRLVNKAAVKHHQSCSKGRSGSPCSCCMKSEDGTTVMAVQENDSKNTSVQGQAAEISLLNLWQEWHYDYGIFTVLTAPLFMRISEGEKGLISQECHPPDAHTHLQLCTGRKVSSVRCPPESFIVQIGEAADILSGGKLKSTLHAVSRPLGFTDISRETFVVFLQPSWDKTLTYSGNTLDAEDESIHSKDTLFASDGSAGPCDEDVFMQEIMRKIPPLSSRLKEALTFAEFSRQTTKQSHGARQGAAPYRLIMPEGGEPPIAELDCSGSSEGLE</sequence>
<accession>A0AAQ3UEW4</accession>
<feature type="region of interest" description="Disordered" evidence="1">
    <location>
        <begin position="453"/>
        <end position="494"/>
    </location>
</feature>
<evidence type="ECO:0000256" key="1">
    <source>
        <dbReference type="SAM" id="MobiDB-lite"/>
    </source>
</evidence>
<protein>
    <recommendedName>
        <fullName evidence="3">Isopenicillin N synthase-like Fe(2+) 2OG dioxygenase domain-containing protein</fullName>
    </recommendedName>
</protein>
<gene>
    <name evidence="4" type="ORF">U9M48_037388</name>
</gene>
<dbReference type="Pfam" id="PF03171">
    <property type="entry name" value="2OG-FeII_Oxy"/>
    <property type="match status" value="1"/>
</dbReference>
<evidence type="ECO:0000256" key="2">
    <source>
        <dbReference type="SAM" id="SignalP"/>
    </source>
</evidence>
<evidence type="ECO:0000259" key="3">
    <source>
        <dbReference type="Pfam" id="PF03171"/>
    </source>
</evidence>
<dbReference type="PANTHER" id="PTHR48253">
    <property type="match status" value="1"/>
</dbReference>